<dbReference type="GeneID" id="27724677"/>
<protein>
    <recommendedName>
        <fullName evidence="2">Nascent polypeptide-associated complex subunit alpha-like UBA domain-containing protein</fullName>
    </recommendedName>
</protein>
<dbReference type="Pfam" id="PF19026">
    <property type="entry name" value="UBA_HYPK"/>
    <property type="match status" value="1"/>
</dbReference>
<evidence type="ECO:0000259" key="2">
    <source>
        <dbReference type="Pfam" id="PF19026"/>
    </source>
</evidence>
<gene>
    <name evidence="3" type="ORF">SAPIO_CDS5605</name>
</gene>
<organism evidence="3 4">
    <name type="scientific">Pseudallescheria apiosperma</name>
    <name type="common">Scedosporium apiospermum</name>
    <dbReference type="NCBI Taxonomy" id="563466"/>
    <lineage>
        <taxon>Eukaryota</taxon>
        <taxon>Fungi</taxon>
        <taxon>Dikarya</taxon>
        <taxon>Ascomycota</taxon>
        <taxon>Pezizomycotina</taxon>
        <taxon>Sordariomycetes</taxon>
        <taxon>Hypocreomycetidae</taxon>
        <taxon>Microascales</taxon>
        <taxon>Microascaceae</taxon>
        <taxon>Scedosporium</taxon>
    </lineage>
</organism>
<dbReference type="InterPro" id="IPR038922">
    <property type="entry name" value="HYPK_UBA"/>
</dbReference>
<dbReference type="PANTHER" id="PTHR31184:SF2">
    <property type="entry name" value="HUNTINGTIN-INTERACTING PROTEIN K"/>
    <property type="match status" value="1"/>
</dbReference>
<dbReference type="PANTHER" id="PTHR31184">
    <property type="entry name" value="HUNTINGTIN-INTERACTING PROTEIN K FAMILY MEMBER"/>
    <property type="match status" value="1"/>
</dbReference>
<dbReference type="OMA" id="PQNVDAD"/>
<feature type="region of interest" description="Disordered" evidence="1">
    <location>
        <begin position="1"/>
        <end position="47"/>
    </location>
</feature>
<comment type="caution">
    <text evidence="3">The sequence shown here is derived from an EMBL/GenBank/DDBJ whole genome shotgun (WGS) entry which is preliminary data.</text>
</comment>
<feature type="domain" description="Nascent polypeptide-associated complex subunit alpha-like UBA" evidence="2">
    <location>
        <begin position="79"/>
        <end position="119"/>
    </location>
</feature>
<dbReference type="RefSeq" id="XP_016642216.1">
    <property type="nucleotide sequence ID" value="XM_016787901.1"/>
</dbReference>
<dbReference type="GO" id="GO:0050821">
    <property type="term" value="P:protein stabilization"/>
    <property type="evidence" value="ECO:0007669"/>
    <property type="project" value="TreeGrafter"/>
</dbReference>
<dbReference type="CDD" id="cd14361">
    <property type="entry name" value="UBA_HYPK"/>
    <property type="match status" value="1"/>
</dbReference>
<name>A0A084G505_PSEDA</name>
<reference evidence="3 4" key="1">
    <citation type="journal article" date="2014" name="Genome Announc.">
        <title>Draft genome sequence of the pathogenic fungus Scedosporium apiospermum.</title>
        <authorList>
            <person name="Vandeputte P."/>
            <person name="Ghamrawi S."/>
            <person name="Rechenmann M."/>
            <person name="Iltis A."/>
            <person name="Giraud S."/>
            <person name="Fleury M."/>
            <person name="Thornton C."/>
            <person name="Delhaes L."/>
            <person name="Meyer W."/>
            <person name="Papon N."/>
            <person name="Bouchara J.P."/>
        </authorList>
    </citation>
    <scope>NUCLEOTIDE SEQUENCE [LARGE SCALE GENOMIC DNA]</scope>
    <source>
        <strain evidence="3 4">IHEM 14462</strain>
    </source>
</reference>
<evidence type="ECO:0000313" key="3">
    <source>
        <dbReference type="EMBL" id="KEZ42417.1"/>
    </source>
</evidence>
<dbReference type="GO" id="GO:0043066">
    <property type="term" value="P:negative regulation of apoptotic process"/>
    <property type="evidence" value="ECO:0007669"/>
    <property type="project" value="TreeGrafter"/>
</dbReference>
<evidence type="ECO:0000313" key="4">
    <source>
        <dbReference type="Proteomes" id="UP000028545"/>
    </source>
</evidence>
<keyword evidence="4" id="KW-1185">Reference proteome</keyword>
<evidence type="ECO:0000256" key="1">
    <source>
        <dbReference type="SAM" id="MobiDB-lite"/>
    </source>
</evidence>
<dbReference type="EMBL" id="JOWA01000099">
    <property type="protein sequence ID" value="KEZ42417.1"/>
    <property type="molecule type" value="Genomic_DNA"/>
</dbReference>
<dbReference type="Proteomes" id="UP000028545">
    <property type="component" value="Unassembled WGS sequence"/>
</dbReference>
<dbReference type="VEuPathDB" id="FungiDB:SAPIO_CDS5605"/>
<dbReference type="OrthoDB" id="285219at2759"/>
<dbReference type="InterPro" id="IPR044034">
    <property type="entry name" value="NAC-like_UBA"/>
</dbReference>
<sequence length="123" mass="12586">MTAKPTQNPDQEEETPVAKSAEDRKAANALAHLDARDESSAASNVDQDAVSAAMKTLGGGAAGAGGAGAKGLPVRNKNVKVDQADVALLVEELDLPKAKAVDLLKAHEGDAVAAMKAYVQIRV</sequence>
<accession>A0A084G505</accession>
<dbReference type="AlphaFoldDB" id="A0A084G505"/>
<dbReference type="InterPro" id="IPR052617">
    <property type="entry name" value="Huntingtin-int_K"/>
</dbReference>
<dbReference type="KEGG" id="sapo:SAPIO_CDS5605"/>
<dbReference type="HOGENOM" id="CLU_127753_1_0_1"/>
<proteinExistence type="predicted"/>